<dbReference type="RefSeq" id="WP_344159081.1">
    <property type="nucleotide sequence ID" value="NZ_BAAANF010000019.1"/>
</dbReference>
<dbReference type="Gene3D" id="1.10.260.40">
    <property type="entry name" value="lambda repressor-like DNA-binding domains"/>
    <property type="match status" value="1"/>
</dbReference>
<gene>
    <name evidence="5" type="ORF">GCM10009745_59780</name>
</gene>
<protein>
    <submittedName>
        <fullName evidence="5">LacI family DNA-binding transcriptional regulator</fullName>
    </submittedName>
</protein>
<sequence>MADVAALAGVSGQTVSRVANNRTNVDATTRARVRAAMRELGYRPNGAARALRNGEFRGIGVIVFELSTFGTTRVLDAIATAATERGYSVNLMPVLDINQRAVNDAFNRLSAQAVDGVIILTEAYLLDEAGVQLPHGLPVVIVDSSAHYDYPVVDTDQFDGARQAVVHLLELGHQTVHHVGGPRTSYPAAHRRHGWEQTLIDHGRELPPIHFGDWTAQSGYEAGGALAADPSVTAVFAANDQMALGVLRALHEHNRQVPTQVSVVGFDDMEESAHFWPPLTTVRQCFAELGRYSVESLLTTLANGEPQPIAVPTELIIRASTTSPGQ</sequence>
<keyword evidence="2 5" id="KW-0238">DNA-binding</keyword>
<dbReference type="InterPro" id="IPR028082">
    <property type="entry name" value="Peripla_BP_I"/>
</dbReference>
<evidence type="ECO:0000313" key="6">
    <source>
        <dbReference type="Proteomes" id="UP001500280"/>
    </source>
</evidence>
<keyword evidence="3" id="KW-0804">Transcription</keyword>
<dbReference type="InterPro" id="IPR010982">
    <property type="entry name" value="Lambda_DNA-bd_dom_sf"/>
</dbReference>
<dbReference type="GO" id="GO:0003677">
    <property type="term" value="F:DNA binding"/>
    <property type="evidence" value="ECO:0007669"/>
    <property type="project" value="UniProtKB-KW"/>
</dbReference>
<evidence type="ECO:0000256" key="3">
    <source>
        <dbReference type="ARBA" id="ARBA00023163"/>
    </source>
</evidence>
<dbReference type="SUPFAM" id="SSF47413">
    <property type="entry name" value="lambda repressor-like DNA-binding domains"/>
    <property type="match status" value="1"/>
</dbReference>
<evidence type="ECO:0000259" key="4">
    <source>
        <dbReference type="PROSITE" id="PS50932"/>
    </source>
</evidence>
<dbReference type="CDD" id="cd01392">
    <property type="entry name" value="HTH_LacI"/>
    <property type="match status" value="1"/>
</dbReference>
<dbReference type="CDD" id="cd01574">
    <property type="entry name" value="PBP1_LacI"/>
    <property type="match status" value="1"/>
</dbReference>
<keyword evidence="6" id="KW-1185">Reference proteome</keyword>
<dbReference type="Pfam" id="PF13377">
    <property type="entry name" value="Peripla_BP_3"/>
    <property type="match status" value="1"/>
</dbReference>
<proteinExistence type="predicted"/>
<dbReference type="PANTHER" id="PTHR30146:SF153">
    <property type="entry name" value="LACTOSE OPERON REPRESSOR"/>
    <property type="match status" value="1"/>
</dbReference>
<reference evidence="5 6" key="1">
    <citation type="journal article" date="2019" name="Int. J. Syst. Evol. Microbiol.">
        <title>The Global Catalogue of Microorganisms (GCM) 10K type strain sequencing project: providing services to taxonomists for standard genome sequencing and annotation.</title>
        <authorList>
            <consortium name="The Broad Institute Genomics Platform"/>
            <consortium name="The Broad Institute Genome Sequencing Center for Infectious Disease"/>
            <person name="Wu L."/>
            <person name="Ma J."/>
        </authorList>
    </citation>
    <scope>NUCLEOTIDE SEQUENCE [LARGE SCALE GENOMIC DNA]</scope>
    <source>
        <strain evidence="5 6">JCM 14307</strain>
    </source>
</reference>
<dbReference type="PROSITE" id="PS50932">
    <property type="entry name" value="HTH_LACI_2"/>
    <property type="match status" value="1"/>
</dbReference>
<dbReference type="InterPro" id="IPR046335">
    <property type="entry name" value="LacI/GalR-like_sensor"/>
</dbReference>
<organism evidence="5 6">
    <name type="scientific">Kribbella yunnanensis</name>
    <dbReference type="NCBI Taxonomy" id="190194"/>
    <lineage>
        <taxon>Bacteria</taxon>
        <taxon>Bacillati</taxon>
        <taxon>Actinomycetota</taxon>
        <taxon>Actinomycetes</taxon>
        <taxon>Propionibacteriales</taxon>
        <taxon>Kribbellaceae</taxon>
        <taxon>Kribbella</taxon>
    </lineage>
</organism>
<dbReference type="PANTHER" id="PTHR30146">
    <property type="entry name" value="LACI-RELATED TRANSCRIPTIONAL REPRESSOR"/>
    <property type="match status" value="1"/>
</dbReference>
<dbReference type="Gene3D" id="3.40.50.2300">
    <property type="match status" value="2"/>
</dbReference>
<comment type="caution">
    <text evidence="5">The sequence shown here is derived from an EMBL/GenBank/DDBJ whole genome shotgun (WGS) entry which is preliminary data.</text>
</comment>
<feature type="domain" description="HTH lacI-type" evidence="4">
    <location>
        <begin position="1"/>
        <end position="53"/>
    </location>
</feature>
<dbReference type="InterPro" id="IPR000843">
    <property type="entry name" value="HTH_LacI"/>
</dbReference>
<accession>A0ABN2IG39</accession>
<dbReference type="Proteomes" id="UP001500280">
    <property type="component" value="Unassembled WGS sequence"/>
</dbReference>
<evidence type="ECO:0000313" key="5">
    <source>
        <dbReference type="EMBL" id="GAA1704311.1"/>
    </source>
</evidence>
<dbReference type="EMBL" id="BAAANF010000019">
    <property type="protein sequence ID" value="GAA1704311.1"/>
    <property type="molecule type" value="Genomic_DNA"/>
</dbReference>
<dbReference type="SUPFAM" id="SSF53822">
    <property type="entry name" value="Periplasmic binding protein-like I"/>
    <property type="match status" value="1"/>
</dbReference>
<name>A0ABN2IG39_9ACTN</name>
<evidence type="ECO:0000256" key="2">
    <source>
        <dbReference type="ARBA" id="ARBA00023125"/>
    </source>
</evidence>
<dbReference type="Pfam" id="PF00356">
    <property type="entry name" value="LacI"/>
    <property type="match status" value="1"/>
</dbReference>
<evidence type="ECO:0000256" key="1">
    <source>
        <dbReference type="ARBA" id="ARBA00023015"/>
    </source>
</evidence>
<dbReference type="SMART" id="SM00354">
    <property type="entry name" value="HTH_LACI"/>
    <property type="match status" value="1"/>
</dbReference>
<keyword evidence="1" id="KW-0805">Transcription regulation</keyword>